<evidence type="ECO:0000256" key="1">
    <source>
        <dbReference type="ARBA" id="ARBA00022614"/>
    </source>
</evidence>
<dbReference type="InterPro" id="IPR002182">
    <property type="entry name" value="NB-ARC"/>
</dbReference>
<dbReference type="PRINTS" id="PR00364">
    <property type="entry name" value="DISEASERSIST"/>
</dbReference>
<dbReference type="EMBL" id="PKPP01006005">
    <property type="protein sequence ID" value="PWA58040.1"/>
    <property type="molecule type" value="Genomic_DNA"/>
</dbReference>
<dbReference type="SUPFAM" id="SSF46785">
    <property type="entry name" value="Winged helix' DNA-binding domain"/>
    <property type="match status" value="1"/>
</dbReference>
<dbReference type="Gene3D" id="3.80.10.10">
    <property type="entry name" value="Ribonuclease Inhibitor"/>
    <property type="match status" value="4"/>
</dbReference>
<dbReference type="GO" id="GO:0006952">
    <property type="term" value="P:defense response"/>
    <property type="evidence" value="ECO:0007669"/>
    <property type="project" value="UniProtKB-KW"/>
</dbReference>
<feature type="domain" description="TIR" evidence="5">
    <location>
        <begin position="13"/>
        <end position="177"/>
    </location>
</feature>
<dbReference type="InterPro" id="IPR000157">
    <property type="entry name" value="TIR_dom"/>
</dbReference>
<dbReference type="Pfam" id="PF01582">
    <property type="entry name" value="TIR"/>
    <property type="match status" value="1"/>
</dbReference>
<keyword evidence="2" id="KW-0677">Repeat</keyword>
<comment type="caution">
    <text evidence="6">The sequence shown here is derived from an EMBL/GenBank/DDBJ whole genome shotgun (WGS) entry which is preliminary data.</text>
</comment>
<gene>
    <name evidence="6" type="ORF">CTI12_AA402880</name>
</gene>
<accession>A0A2U1M9U5</accession>
<evidence type="ECO:0000313" key="6">
    <source>
        <dbReference type="EMBL" id="PWA58040.1"/>
    </source>
</evidence>
<dbReference type="Gene3D" id="3.40.50.10140">
    <property type="entry name" value="Toll/interleukin-1 receptor homology (TIR) domain"/>
    <property type="match status" value="1"/>
</dbReference>
<keyword evidence="7" id="KW-1185">Reference proteome</keyword>
<dbReference type="AlphaFoldDB" id="A0A2U1M9U5"/>
<dbReference type="InterPro" id="IPR032675">
    <property type="entry name" value="LRR_dom_sf"/>
</dbReference>
<dbReference type="InterPro" id="IPR035897">
    <property type="entry name" value="Toll_tir_struct_dom_sf"/>
</dbReference>
<dbReference type="InterPro" id="IPR044974">
    <property type="entry name" value="Disease_R_plants"/>
</dbReference>
<keyword evidence="6" id="KW-0675">Receptor</keyword>
<evidence type="ECO:0000256" key="4">
    <source>
        <dbReference type="ARBA" id="ARBA00023027"/>
    </source>
</evidence>
<evidence type="ECO:0000259" key="5">
    <source>
        <dbReference type="PROSITE" id="PS50104"/>
    </source>
</evidence>
<dbReference type="GO" id="GO:0043531">
    <property type="term" value="F:ADP binding"/>
    <property type="evidence" value="ECO:0007669"/>
    <property type="project" value="InterPro"/>
</dbReference>
<organism evidence="6 7">
    <name type="scientific">Artemisia annua</name>
    <name type="common">Sweet wormwood</name>
    <dbReference type="NCBI Taxonomy" id="35608"/>
    <lineage>
        <taxon>Eukaryota</taxon>
        <taxon>Viridiplantae</taxon>
        <taxon>Streptophyta</taxon>
        <taxon>Embryophyta</taxon>
        <taxon>Tracheophyta</taxon>
        <taxon>Spermatophyta</taxon>
        <taxon>Magnoliopsida</taxon>
        <taxon>eudicotyledons</taxon>
        <taxon>Gunneridae</taxon>
        <taxon>Pentapetalae</taxon>
        <taxon>asterids</taxon>
        <taxon>campanulids</taxon>
        <taxon>Asterales</taxon>
        <taxon>Asteraceae</taxon>
        <taxon>Asteroideae</taxon>
        <taxon>Anthemideae</taxon>
        <taxon>Artemisiinae</taxon>
        <taxon>Artemisia</taxon>
    </lineage>
</organism>
<dbReference type="Gene3D" id="3.40.50.300">
    <property type="entry name" value="P-loop containing nucleotide triphosphate hydrolases"/>
    <property type="match status" value="1"/>
</dbReference>
<dbReference type="Pfam" id="PF00931">
    <property type="entry name" value="NB-ARC"/>
    <property type="match status" value="1"/>
</dbReference>
<evidence type="ECO:0000256" key="3">
    <source>
        <dbReference type="ARBA" id="ARBA00022821"/>
    </source>
</evidence>
<proteinExistence type="predicted"/>
<name>A0A2U1M9U5_ARTAN</name>
<dbReference type="SUPFAM" id="SSF52200">
    <property type="entry name" value="Toll/Interleukin receptor TIR domain"/>
    <property type="match status" value="1"/>
</dbReference>
<keyword evidence="3" id="KW-0611">Plant defense</keyword>
<dbReference type="Gene3D" id="1.10.8.430">
    <property type="entry name" value="Helical domain of apoptotic protease-activating factors"/>
    <property type="match status" value="1"/>
</dbReference>
<dbReference type="PANTHER" id="PTHR11017:SF544">
    <property type="entry name" value="ADP-RIBOSYL CYCLASE_CYCLIC ADP-RIBOSE HYDROLASE"/>
    <property type="match status" value="1"/>
</dbReference>
<keyword evidence="4" id="KW-0520">NAD</keyword>
<dbReference type="InterPro" id="IPR042197">
    <property type="entry name" value="Apaf_helical"/>
</dbReference>
<dbReference type="Proteomes" id="UP000245207">
    <property type="component" value="Unassembled WGS sequence"/>
</dbReference>
<reference evidence="6 7" key="1">
    <citation type="journal article" date="2018" name="Mol. Plant">
        <title>The genome of Artemisia annua provides insight into the evolution of Asteraceae family and artemisinin biosynthesis.</title>
        <authorList>
            <person name="Shen Q."/>
            <person name="Zhang L."/>
            <person name="Liao Z."/>
            <person name="Wang S."/>
            <person name="Yan T."/>
            <person name="Shi P."/>
            <person name="Liu M."/>
            <person name="Fu X."/>
            <person name="Pan Q."/>
            <person name="Wang Y."/>
            <person name="Lv Z."/>
            <person name="Lu X."/>
            <person name="Zhang F."/>
            <person name="Jiang W."/>
            <person name="Ma Y."/>
            <person name="Chen M."/>
            <person name="Hao X."/>
            <person name="Li L."/>
            <person name="Tang Y."/>
            <person name="Lv G."/>
            <person name="Zhou Y."/>
            <person name="Sun X."/>
            <person name="Brodelius P.E."/>
            <person name="Rose J.K.C."/>
            <person name="Tang K."/>
        </authorList>
    </citation>
    <scope>NUCLEOTIDE SEQUENCE [LARGE SCALE GENOMIC DNA]</scope>
    <source>
        <strain evidence="7">cv. Huhao1</strain>
        <tissue evidence="6">Leaf</tissue>
    </source>
</reference>
<dbReference type="OrthoDB" id="1357022at2759"/>
<sequence>MASTSASSIRKSFKYDVFLSFRGEDTRNTFVGHLYKALEQNGIKTYKDDEKIKKGETIDNQLMKSIENSRFFVIVFSTNYASSSWCLDELVRIMEFQKTAEQTAYPVFYDVDPTEVRKQSGLVREAFTKHEHNEAAGKWREALKDAADLAGWELKKTADGDESKLIQIVVADIFKKLCSINSSADDGKLVGMETRINEVLSSLEIGTEDVRMIGIKGIGGGGKTTLARAVFDQMSDQFEGKSFVENVREFSKPSLSGLKKLQKQILMDVFSDQHITISSVSSGKSTMKQMLHRKKLLVVLDDVNDTKQLEALSGASNWFKPGSRIIITTRDEQVLVAHRVNFIHNFVHQINLLSPDEAICLFSRYAFGRDIPIEGYKDLSGEVVIYADGLPLTIKLLGSFLCGQDELEWKDALERLKTIPLEATMEKLEISYNGLEEDYKEIFLDIACLLEGWYKDEAIRALESCGFHARNGLRVLEQKSLIKISKYGVLDMHDHIQEMGRHIVRRLHPDEPHRHSRLWIDEEIEDILTNDLGTEETKCIKLRTEDLHVKGLANLKKLRFLTVYSLNNVSSESEDDCYGSDQELDEISQYLPNSLQFLKWSGYPFRSFPKTFQAPNLVGLELHDSNIVQLWEGGEEKVLYKLRFLNIFDLKVRTLDLRLAPNLEILRIIACEDLVELLMPTESLKLRSINLTLTPNLDKLCLINCHDLVELLMPTESQNLRILQLNHSKLETLRLGITPNLVELILEDCNDLVELHMPTKVLKLRSLKLSHSKLRILKLGITPNLAELILEGCNVLVELHMLAKSGNLRSLKLSNSKLRILDLRITPNLVELILEDCKYLLELHMPGETLYLKSFEISQSNLRILDLGFTPNLAELILEDCNALVELYMRDSCLNIESLDLSYTILRNFDLRITPNLKTLSLRDCPDLIEHMPSERPQLISLIHSNLRTLHLGNARNLVDVNLKACKDLVDLYMPAQYLNLVSLTISDSKLRMLHLGITPNLKSLTLESCHYLVELNLGFTPTLEMLSLRRCDHLVELHMPTQCPNLRYLKLSHLKLKTLDLGITPNLVMLSFIYCDDLAELHMRTECLINLRSLELSDLKLTTLHFGMTPNLAELILASNRLKYLPDSFCMSKQLKFLRIRHCDHLGKLPEDIGRLECLEELILTWSKSITNLPDSICMLKHLKYLEIRCCFFIEKLPEDIGQLKSLKRLNFSNG</sequence>
<keyword evidence="1" id="KW-0433">Leucine-rich repeat</keyword>
<dbReference type="PANTHER" id="PTHR11017">
    <property type="entry name" value="LEUCINE-RICH REPEAT-CONTAINING PROTEIN"/>
    <property type="match status" value="1"/>
</dbReference>
<dbReference type="SMART" id="SM00255">
    <property type="entry name" value="TIR"/>
    <property type="match status" value="1"/>
</dbReference>
<dbReference type="FunFam" id="3.40.50.10140:FF:000007">
    <property type="entry name" value="Disease resistance protein (TIR-NBS-LRR class)"/>
    <property type="match status" value="1"/>
</dbReference>
<protein>
    <submittedName>
        <fullName evidence="6">Toll/interleukin-1 receptor (TIR) domain-containing protein</fullName>
    </submittedName>
</protein>
<dbReference type="GO" id="GO:0007165">
    <property type="term" value="P:signal transduction"/>
    <property type="evidence" value="ECO:0007669"/>
    <property type="project" value="InterPro"/>
</dbReference>
<evidence type="ECO:0000256" key="2">
    <source>
        <dbReference type="ARBA" id="ARBA00022737"/>
    </source>
</evidence>
<dbReference type="InterPro" id="IPR027417">
    <property type="entry name" value="P-loop_NTPase"/>
</dbReference>
<dbReference type="Pfam" id="PF23282">
    <property type="entry name" value="WHD_ROQ1"/>
    <property type="match status" value="1"/>
</dbReference>
<evidence type="ECO:0000313" key="7">
    <source>
        <dbReference type="Proteomes" id="UP000245207"/>
    </source>
</evidence>
<dbReference type="SUPFAM" id="SSF52540">
    <property type="entry name" value="P-loop containing nucleoside triphosphate hydrolases"/>
    <property type="match status" value="1"/>
</dbReference>
<dbReference type="InterPro" id="IPR036390">
    <property type="entry name" value="WH_DNA-bd_sf"/>
</dbReference>
<dbReference type="SUPFAM" id="SSF52058">
    <property type="entry name" value="L domain-like"/>
    <property type="match status" value="3"/>
</dbReference>
<dbReference type="InterPro" id="IPR058192">
    <property type="entry name" value="WHD_ROQ1-like"/>
</dbReference>
<dbReference type="PROSITE" id="PS50104">
    <property type="entry name" value="TIR"/>
    <property type="match status" value="1"/>
</dbReference>